<proteinExistence type="predicted"/>
<dbReference type="Proteomes" id="UP000190367">
    <property type="component" value="Unassembled WGS sequence"/>
</dbReference>
<accession>A0A1T4LAD1</accession>
<evidence type="ECO:0000313" key="2">
    <source>
        <dbReference type="EMBL" id="SJZ51541.1"/>
    </source>
</evidence>
<dbReference type="EMBL" id="FUWZ01000001">
    <property type="protein sequence ID" value="SJZ51541.1"/>
    <property type="molecule type" value="Genomic_DNA"/>
</dbReference>
<feature type="domain" description="Antitoxin SocA-like Panacea" evidence="1">
    <location>
        <begin position="203"/>
        <end position="315"/>
    </location>
</feature>
<evidence type="ECO:0000313" key="3">
    <source>
        <dbReference type="Proteomes" id="UP000190367"/>
    </source>
</evidence>
<dbReference type="GO" id="GO:0003677">
    <property type="term" value="F:DNA binding"/>
    <property type="evidence" value="ECO:0007669"/>
    <property type="project" value="InterPro"/>
</dbReference>
<protein>
    <recommendedName>
        <fullName evidence="1">Antitoxin SocA-like Panacea domain-containing protein</fullName>
    </recommendedName>
</protein>
<dbReference type="RefSeq" id="WP_159455869.1">
    <property type="nucleotide sequence ID" value="NZ_FUWZ01000001.1"/>
</dbReference>
<dbReference type="InterPro" id="IPR010982">
    <property type="entry name" value="Lambda_DNA-bd_dom_sf"/>
</dbReference>
<keyword evidence="3" id="KW-1185">Reference proteome</keyword>
<gene>
    <name evidence="2" type="ORF">SAMN04488128_101552</name>
</gene>
<evidence type="ECO:0000259" key="1">
    <source>
        <dbReference type="Pfam" id="PF13274"/>
    </source>
</evidence>
<organism evidence="2 3">
    <name type="scientific">Chitinophaga eiseniae</name>
    <dbReference type="NCBI Taxonomy" id="634771"/>
    <lineage>
        <taxon>Bacteria</taxon>
        <taxon>Pseudomonadati</taxon>
        <taxon>Bacteroidota</taxon>
        <taxon>Chitinophagia</taxon>
        <taxon>Chitinophagales</taxon>
        <taxon>Chitinophagaceae</taxon>
        <taxon>Chitinophaga</taxon>
    </lineage>
</organism>
<dbReference type="AlphaFoldDB" id="A0A1T4LAD1"/>
<dbReference type="InterPro" id="IPR025272">
    <property type="entry name" value="SocA_Panacea"/>
</dbReference>
<sequence length="337" mass="39267">MESPFTGGKARLEKESMTMEYRKESFDITYHYYVCEDTGEQFTNDEIDTLNQNQVLNRYRAKYGIPNPEEIKLLKSKYGLSSAKMSIILGLGANGYRNFENGEMPSASIGKYLRLAEDPHEFLKLINLSKDQFSQQEYEDILKKAQSLVQRYEHEHFVRELELDVFPSKLPNINNGFRVPSLPRVGYMIQYLVKELNPFTTLLNKLLFYADFDHFKHQGSGISGIIYKAYKWGPVPTNYGGLYNIVCNNQYVEVDEVAFPEYAGNRFCYKKDIDMNEFRRYISETEQKTLDKVISNFKSFSTAEIVEKSHEEAAWLKNQDTSSEISYEYSFDLKNID</sequence>
<dbReference type="STRING" id="634771.SAMN04488128_101552"/>
<name>A0A1T4LAD1_9BACT</name>
<dbReference type="Gene3D" id="1.10.260.40">
    <property type="entry name" value="lambda repressor-like DNA-binding domains"/>
    <property type="match status" value="1"/>
</dbReference>
<reference evidence="3" key="1">
    <citation type="submission" date="2017-02" db="EMBL/GenBank/DDBJ databases">
        <authorList>
            <person name="Varghese N."/>
            <person name="Submissions S."/>
        </authorList>
    </citation>
    <scope>NUCLEOTIDE SEQUENCE [LARGE SCALE GENOMIC DNA]</scope>
    <source>
        <strain evidence="3">DSM 22224</strain>
    </source>
</reference>
<dbReference type="Pfam" id="PF13274">
    <property type="entry name" value="SocA_Panacea"/>
    <property type="match status" value="1"/>
</dbReference>
<dbReference type="OrthoDB" id="9804491at2"/>